<dbReference type="EMBL" id="MFDT01000036">
    <property type="protein sequence ID" value="OGE64810.1"/>
    <property type="molecule type" value="Genomic_DNA"/>
</dbReference>
<reference evidence="1 2" key="1">
    <citation type="journal article" date="2016" name="Nat. Commun.">
        <title>Thousands of microbial genomes shed light on interconnected biogeochemical processes in an aquifer system.</title>
        <authorList>
            <person name="Anantharaman K."/>
            <person name="Brown C.T."/>
            <person name="Hug L.A."/>
            <person name="Sharon I."/>
            <person name="Castelle C.J."/>
            <person name="Probst A.J."/>
            <person name="Thomas B.C."/>
            <person name="Singh A."/>
            <person name="Wilkins M.J."/>
            <person name="Karaoz U."/>
            <person name="Brodie E.L."/>
            <person name="Williams K.H."/>
            <person name="Hubbard S.S."/>
            <person name="Banfield J.F."/>
        </authorList>
    </citation>
    <scope>NUCLEOTIDE SEQUENCE [LARGE SCALE GENOMIC DNA]</scope>
</reference>
<proteinExistence type="predicted"/>
<accession>A0A1F5MHQ3</accession>
<organism evidence="1 2">
    <name type="scientific">Candidatus Daviesbacteria bacterium RIFCSPLOWO2_02_FULL_36_7</name>
    <dbReference type="NCBI Taxonomy" id="1797792"/>
    <lineage>
        <taxon>Bacteria</taxon>
        <taxon>Candidatus Daviesiibacteriota</taxon>
    </lineage>
</organism>
<dbReference type="Proteomes" id="UP000178859">
    <property type="component" value="Unassembled WGS sequence"/>
</dbReference>
<evidence type="ECO:0000313" key="2">
    <source>
        <dbReference type="Proteomes" id="UP000178859"/>
    </source>
</evidence>
<comment type="caution">
    <text evidence="1">The sequence shown here is derived from an EMBL/GenBank/DDBJ whole genome shotgun (WGS) entry which is preliminary data.</text>
</comment>
<evidence type="ECO:0000313" key="1">
    <source>
        <dbReference type="EMBL" id="OGE64810.1"/>
    </source>
</evidence>
<protein>
    <submittedName>
        <fullName evidence="1">Uncharacterized protein</fullName>
    </submittedName>
</protein>
<sequence length="270" mass="30989">MKTLVTHINPHLDDIAAIWLFKKYHPEFTEAKIEFVSASRDLAAKEENADKIFLGTGGGKFDEHKEGLQTCAASLVYEYLKTESFVPENSILRGALEKLVEWNKLIDTGKAPDSQFDEFSIQSFIRCKDSNKENSQKSVELGIEILERILVVLKRRQQSIKDWEKRVEFESKFGKTAAIVSETIDREFCREQAGNLFLMYHPKHKSVQYFTPSFEIDLEPIYKKLKSLDPEASWFLHQSHHMVICGSSSAPDSKPTKLNFEQLIKAAKEI</sequence>
<name>A0A1F5MHQ3_9BACT</name>
<gene>
    <name evidence="1" type="ORF">A3I48_01150</name>
</gene>
<dbReference type="AlphaFoldDB" id="A0A1F5MHQ3"/>